<comment type="caution">
    <text evidence="3">The sequence shown here is derived from an EMBL/GenBank/DDBJ whole genome shotgun (WGS) entry which is preliminary data.</text>
</comment>
<name>X0SGF2_9ZZZZ</name>
<dbReference type="InterPro" id="IPR007167">
    <property type="entry name" value="Fe-transptr_FeoA-like"/>
</dbReference>
<evidence type="ECO:0000256" key="1">
    <source>
        <dbReference type="ARBA" id="ARBA00023004"/>
    </source>
</evidence>
<protein>
    <recommendedName>
        <fullName evidence="2">Ferrous iron transporter FeoA-like domain-containing protein</fullName>
    </recommendedName>
</protein>
<dbReference type="Gene3D" id="2.30.30.90">
    <property type="match status" value="1"/>
</dbReference>
<dbReference type="InterPro" id="IPR008988">
    <property type="entry name" value="Transcriptional_repressor_C"/>
</dbReference>
<dbReference type="InterPro" id="IPR038157">
    <property type="entry name" value="FeoA_core_dom"/>
</dbReference>
<feature type="domain" description="Ferrous iron transporter FeoA-like" evidence="2">
    <location>
        <begin position="7"/>
        <end position="77"/>
    </location>
</feature>
<dbReference type="SMART" id="SM00899">
    <property type="entry name" value="FeoA"/>
    <property type="match status" value="1"/>
</dbReference>
<evidence type="ECO:0000259" key="2">
    <source>
        <dbReference type="SMART" id="SM00899"/>
    </source>
</evidence>
<dbReference type="PANTHER" id="PTHR43151">
    <property type="entry name" value="FEOA FAMILY PROTEIN"/>
    <property type="match status" value="1"/>
</dbReference>
<dbReference type="InterPro" id="IPR053184">
    <property type="entry name" value="FeoA-like"/>
</dbReference>
<sequence>MKQKKARPLSKIQAGETVQLVGIEAGRGLKSRLTAMGLVPNVKITVVNNSHPGPFVITVKDSKMILGRGMAHKIMVS</sequence>
<evidence type="ECO:0000313" key="3">
    <source>
        <dbReference type="EMBL" id="GAF80113.1"/>
    </source>
</evidence>
<dbReference type="SUPFAM" id="SSF50037">
    <property type="entry name" value="C-terminal domain of transcriptional repressors"/>
    <property type="match status" value="1"/>
</dbReference>
<organism evidence="3">
    <name type="scientific">marine sediment metagenome</name>
    <dbReference type="NCBI Taxonomy" id="412755"/>
    <lineage>
        <taxon>unclassified sequences</taxon>
        <taxon>metagenomes</taxon>
        <taxon>ecological metagenomes</taxon>
    </lineage>
</organism>
<dbReference type="GO" id="GO:0046914">
    <property type="term" value="F:transition metal ion binding"/>
    <property type="evidence" value="ECO:0007669"/>
    <property type="project" value="InterPro"/>
</dbReference>
<reference evidence="3" key="1">
    <citation type="journal article" date="2014" name="Front. Microbiol.">
        <title>High frequency of phylogenetically diverse reductive dehalogenase-homologous genes in deep subseafloor sedimentary metagenomes.</title>
        <authorList>
            <person name="Kawai M."/>
            <person name="Futagami T."/>
            <person name="Toyoda A."/>
            <person name="Takaki Y."/>
            <person name="Nishi S."/>
            <person name="Hori S."/>
            <person name="Arai W."/>
            <person name="Tsubouchi T."/>
            <person name="Morono Y."/>
            <person name="Uchiyama I."/>
            <person name="Ito T."/>
            <person name="Fujiyama A."/>
            <person name="Inagaki F."/>
            <person name="Takami H."/>
        </authorList>
    </citation>
    <scope>NUCLEOTIDE SEQUENCE</scope>
    <source>
        <strain evidence="3">Expedition CK06-06</strain>
    </source>
</reference>
<dbReference type="PANTHER" id="PTHR43151:SF1">
    <property type="entry name" value="SSR2333 PROTEIN"/>
    <property type="match status" value="1"/>
</dbReference>
<dbReference type="AlphaFoldDB" id="X0SGF2"/>
<gene>
    <name evidence="3" type="ORF">S01H1_11534</name>
</gene>
<accession>X0SGF2</accession>
<keyword evidence="1" id="KW-0408">Iron</keyword>
<dbReference type="EMBL" id="BARS01005882">
    <property type="protein sequence ID" value="GAF80113.1"/>
    <property type="molecule type" value="Genomic_DNA"/>
</dbReference>
<proteinExistence type="predicted"/>
<dbReference type="Pfam" id="PF04023">
    <property type="entry name" value="FeoA"/>
    <property type="match status" value="1"/>
</dbReference>